<accession>A0A7R7DVB1</accession>
<dbReference type="EMBL" id="AP023355">
    <property type="protein sequence ID" value="BCJ38306.1"/>
    <property type="molecule type" value="Genomic_DNA"/>
</dbReference>
<gene>
    <name evidence="2" type="ORF">Athai_58090</name>
</gene>
<dbReference type="RefSeq" id="WP_203964365.1">
    <property type="nucleotide sequence ID" value="NZ_AP023355.1"/>
</dbReference>
<evidence type="ECO:0000256" key="1">
    <source>
        <dbReference type="SAM" id="MobiDB-lite"/>
    </source>
</evidence>
<name>A0A7R7DVB1_9ACTN</name>
<sequence length="56" mass="5701">MQIPVGRLLRAAGVLPAGLVPGADGPPRAPGGTRAAPEETHQTAEDRSGQVTEQDT</sequence>
<feature type="compositionally biased region" description="Low complexity" evidence="1">
    <location>
        <begin position="21"/>
        <end position="35"/>
    </location>
</feature>
<evidence type="ECO:0000313" key="2">
    <source>
        <dbReference type="EMBL" id="BCJ38306.1"/>
    </source>
</evidence>
<evidence type="ECO:0000313" key="3">
    <source>
        <dbReference type="Proteomes" id="UP000611640"/>
    </source>
</evidence>
<keyword evidence="3" id="KW-1185">Reference proteome</keyword>
<dbReference type="AlphaFoldDB" id="A0A7R7DVB1"/>
<dbReference type="KEGG" id="atl:Athai_58090"/>
<feature type="compositionally biased region" description="Basic and acidic residues" evidence="1">
    <location>
        <begin position="36"/>
        <end position="48"/>
    </location>
</feature>
<feature type="region of interest" description="Disordered" evidence="1">
    <location>
        <begin position="17"/>
        <end position="56"/>
    </location>
</feature>
<proteinExistence type="predicted"/>
<reference evidence="2 3" key="1">
    <citation type="submission" date="2020-08" db="EMBL/GenBank/DDBJ databases">
        <title>Whole genome shotgun sequence of Actinocatenispora thailandica NBRC 105041.</title>
        <authorList>
            <person name="Komaki H."/>
            <person name="Tamura T."/>
        </authorList>
    </citation>
    <scope>NUCLEOTIDE SEQUENCE [LARGE SCALE GENOMIC DNA]</scope>
    <source>
        <strain evidence="2 3">NBRC 105041</strain>
    </source>
</reference>
<dbReference type="Proteomes" id="UP000611640">
    <property type="component" value="Chromosome"/>
</dbReference>
<protein>
    <submittedName>
        <fullName evidence="2">Uncharacterized protein</fullName>
    </submittedName>
</protein>
<organism evidence="2 3">
    <name type="scientific">Actinocatenispora thailandica</name>
    <dbReference type="NCBI Taxonomy" id="227318"/>
    <lineage>
        <taxon>Bacteria</taxon>
        <taxon>Bacillati</taxon>
        <taxon>Actinomycetota</taxon>
        <taxon>Actinomycetes</taxon>
        <taxon>Micromonosporales</taxon>
        <taxon>Micromonosporaceae</taxon>
        <taxon>Actinocatenispora</taxon>
    </lineage>
</organism>